<evidence type="ECO:0000313" key="1">
    <source>
        <dbReference type="EMBL" id="RUS71034.1"/>
    </source>
</evidence>
<protein>
    <submittedName>
        <fullName evidence="1">Uncharacterized protein</fullName>
    </submittedName>
</protein>
<reference evidence="1 2" key="1">
    <citation type="submission" date="2019-01" db="EMBL/GenBank/DDBJ databases">
        <title>A draft genome assembly of the solar-powered sea slug Elysia chlorotica.</title>
        <authorList>
            <person name="Cai H."/>
            <person name="Li Q."/>
            <person name="Fang X."/>
            <person name="Li J."/>
            <person name="Curtis N.E."/>
            <person name="Altenburger A."/>
            <person name="Shibata T."/>
            <person name="Feng M."/>
            <person name="Maeda T."/>
            <person name="Schwartz J.A."/>
            <person name="Shigenobu S."/>
            <person name="Lundholm N."/>
            <person name="Nishiyama T."/>
            <person name="Yang H."/>
            <person name="Hasebe M."/>
            <person name="Li S."/>
            <person name="Pierce S.K."/>
            <person name="Wang J."/>
        </authorList>
    </citation>
    <scope>NUCLEOTIDE SEQUENCE [LARGE SCALE GENOMIC DNA]</scope>
    <source>
        <strain evidence="1">EC2010</strain>
        <tissue evidence="1">Whole organism of an adult</tissue>
    </source>
</reference>
<sequence>MAAGPAKRVESNAVHGPSAAMCTDNCVSKVCEFVELTYRVNRIDIYKAQIIPPTVELEGEHDFMVSFLRKVGGHYSFPPVEDKSVICRRDPDLLHVTLLEVPRIDGRVRGQSFLPADRVFGRIEKDLRQMDTILTPEDYHTFLQKHGTSNLYQRDWQAYDFKTAIASHVKQQRSFKISEAKVLEIKSDQLGFKVRYNAPACQHNLLKKGKSWDTIRPQILQPTSTVTEVKRKDVLSLLDAIAAPRDVVDKYTAALVVENGSNDKEHEL</sequence>
<dbReference type="EMBL" id="RQTK01001283">
    <property type="protein sequence ID" value="RUS71034.1"/>
    <property type="molecule type" value="Genomic_DNA"/>
</dbReference>
<accession>A0A433SP92</accession>
<dbReference type="AlphaFoldDB" id="A0A433SP92"/>
<evidence type="ECO:0000313" key="2">
    <source>
        <dbReference type="Proteomes" id="UP000271974"/>
    </source>
</evidence>
<keyword evidence="2" id="KW-1185">Reference proteome</keyword>
<proteinExistence type="predicted"/>
<gene>
    <name evidence="1" type="ORF">EGW08_021205</name>
</gene>
<comment type="caution">
    <text evidence="1">The sequence shown here is derived from an EMBL/GenBank/DDBJ whole genome shotgun (WGS) entry which is preliminary data.</text>
</comment>
<name>A0A433SP92_ELYCH</name>
<dbReference type="OrthoDB" id="6762817at2759"/>
<dbReference type="Proteomes" id="UP000271974">
    <property type="component" value="Unassembled WGS sequence"/>
</dbReference>
<organism evidence="1 2">
    <name type="scientific">Elysia chlorotica</name>
    <name type="common">Eastern emerald elysia</name>
    <name type="synonym">Sea slug</name>
    <dbReference type="NCBI Taxonomy" id="188477"/>
    <lineage>
        <taxon>Eukaryota</taxon>
        <taxon>Metazoa</taxon>
        <taxon>Spiralia</taxon>
        <taxon>Lophotrochozoa</taxon>
        <taxon>Mollusca</taxon>
        <taxon>Gastropoda</taxon>
        <taxon>Heterobranchia</taxon>
        <taxon>Euthyneura</taxon>
        <taxon>Panpulmonata</taxon>
        <taxon>Sacoglossa</taxon>
        <taxon>Placobranchoidea</taxon>
        <taxon>Plakobranchidae</taxon>
        <taxon>Elysia</taxon>
    </lineage>
</organism>